<sequence length="110" mass="12502">MHLVTALFVLTTIATTTSALKARYYSDGLCWKPNVEVDVPANGYCYNYNYENSHSVSIASCDRLPGCGCIFFEFENCTGVRRNVDINDKNCVWNWNVEGFASMRCFEYVP</sequence>
<feature type="chain" id="PRO_5004891572" evidence="1">
    <location>
        <begin position="20"/>
        <end position="110"/>
    </location>
</feature>
<feature type="signal peptide" evidence="1">
    <location>
        <begin position="1"/>
        <end position="19"/>
    </location>
</feature>
<dbReference type="EMBL" id="KI968767">
    <property type="protein sequence ID" value="EUN24460.1"/>
    <property type="molecule type" value="Genomic_DNA"/>
</dbReference>
<dbReference type="AlphaFoldDB" id="W7EEZ8"/>
<proteinExistence type="predicted"/>
<gene>
    <name evidence="2" type="ORF">COCVIDRAFT_28885</name>
</gene>
<keyword evidence="3" id="KW-1185">Reference proteome</keyword>
<reference evidence="2 3" key="1">
    <citation type="journal article" date="2013" name="PLoS Genet.">
        <title>Comparative genome structure, secondary metabolite, and effector coding capacity across Cochliobolus pathogens.</title>
        <authorList>
            <person name="Condon B.J."/>
            <person name="Leng Y."/>
            <person name="Wu D."/>
            <person name="Bushley K.E."/>
            <person name="Ohm R.A."/>
            <person name="Otillar R."/>
            <person name="Martin J."/>
            <person name="Schackwitz W."/>
            <person name="Grimwood J."/>
            <person name="MohdZainudin N."/>
            <person name="Xue C."/>
            <person name="Wang R."/>
            <person name="Manning V.A."/>
            <person name="Dhillon B."/>
            <person name="Tu Z.J."/>
            <person name="Steffenson B.J."/>
            <person name="Salamov A."/>
            <person name="Sun H."/>
            <person name="Lowry S."/>
            <person name="LaButti K."/>
            <person name="Han J."/>
            <person name="Copeland A."/>
            <person name="Lindquist E."/>
            <person name="Barry K."/>
            <person name="Schmutz J."/>
            <person name="Baker S.E."/>
            <person name="Ciuffetti L.M."/>
            <person name="Grigoriev I.V."/>
            <person name="Zhong S."/>
            <person name="Turgeon B.G."/>
        </authorList>
    </citation>
    <scope>NUCLEOTIDE SEQUENCE [LARGE SCALE GENOMIC DNA]</scope>
    <source>
        <strain evidence="2 3">FI3</strain>
    </source>
</reference>
<accession>W7EEZ8</accession>
<dbReference type="HOGENOM" id="CLU_160833_0_0_1"/>
<evidence type="ECO:0000313" key="3">
    <source>
        <dbReference type="Proteomes" id="UP000054337"/>
    </source>
</evidence>
<protein>
    <submittedName>
        <fullName evidence="2">Uncharacterized protein</fullName>
    </submittedName>
</protein>
<evidence type="ECO:0000313" key="2">
    <source>
        <dbReference type="EMBL" id="EUN24460.1"/>
    </source>
</evidence>
<name>W7EEZ8_BIPV3</name>
<keyword evidence="1" id="KW-0732">Signal</keyword>
<dbReference type="GeneID" id="26254219"/>
<organism evidence="2 3">
    <name type="scientific">Bipolaris victoriae (strain FI3)</name>
    <name type="common">Victoria blight of oats agent</name>
    <name type="synonym">Cochliobolus victoriae</name>
    <dbReference type="NCBI Taxonomy" id="930091"/>
    <lineage>
        <taxon>Eukaryota</taxon>
        <taxon>Fungi</taxon>
        <taxon>Dikarya</taxon>
        <taxon>Ascomycota</taxon>
        <taxon>Pezizomycotina</taxon>
        <taxon>Dothideomycetes</taxon>
        <taxon>Pleosporomycetidae</taxon>
        <taxon>Pleosporales</taxon>
        <taxon>Pleosporineae</taxon>
        <taxon>Pleosporaceae</taxon>
        <taxon>Bipolaris</taxon>
    </lineage>
</organism>
<evidence type="ECO:0000256" key="1">
    <source>
        <dbReference type="SAM" id="SignalP"/>
    </source>
</evidence>
<dbReference type="Proteomes" id="UP000054337">
    <property type="component" value="Unassembled WGS sequence"/>
</dbReference>
<dbReference type="RefSeq" id="XP_014554035.1">
    <property type="nucleotide sequence ID" value="XM_014698549.1"/>
</dbReference>